<dbReference type="Proteomes" id="UP000502117">
    <property type="component" value="Chromosome"/>
</dbReference>
<sequence>MAPLTPYASGAWIKARRKEAALTQDVAAMLCGVTNKTLSRGKIAEDVHISTVFKILDGLGIRLLALPKPDVDSTGRDWIWGDWI</sequence>
<dbReference type="InterPro" id="IPR001387">
    <property type="entry name" value="Cro/C1-type_HTH"/>
</dbReference>
<evidence type="ECO:0000259" key="1">
    <source>
        <dbReference type="PROSITE" id="PS50943"/>
    </source>
</evidence>
<dbReference type="KEGG" id="schk:GII14_02530"/>
<gene>
    <name evidence="2" type="ORF">GII14_02530</name>
</gene>
<evidence type="ECO:0000313" key="3">
    <source>
        <dbReference type="Proteomes" id="UP000502117"/>
    </source>
</evidence>
<dbReference type="PROSITE" id="PS50943">
    <property type="entry name" value="HTH_CROC1"/>
    <property type="match status" value="1"/>
</dbReference>
<feature type="domain" description="HTH cro/C1-type" evidence="1">
    <location>
        <begin position="13"/>
        <end position="66"/>
    </location>
</feature>
<protein>
    <submittedName>
        <fullName evidence="2">Transcriptional regulator</fullName>
    </submittedName>
</protein>
<proteinExistence type="predicted"/>
<dbReference type="GO" id="GO:0003677">
    <property type="term" value="F:DNA binding"/>
    <property type="evidence" value="ECO:0007669"/>
    <property type="project" value="InterPro"/>
</dbReference>
<evidence type="ECO:0000313" key="2">
    <source>
        <dbReference type="EMBL" id="QIJ03156.1"/>
    </source>
</evidence>
<dbReference type="EMBL" id="CP045857">
    <property type="protein sequence ID" value="QIJ03156.1"/>
    <property type="molecule type" value="Genomic_DNA"/>
</dbReference>
<dbReference type="InterPro" id="IPR010982">
    <property type="entry name" value="Lambda_DNA-bd_dom_sf"/>
</dbReference>
<accession>A0A6G7LMV7</accession>
<name>A0A6G7LMV7_9GAMM</name>
<dbReference type="SUPFAM" id="SSF47413">
    <property type="entry name" value="lambda repressor-like DNA-binding domains"/>
    <property type="match status" value="1"/>
</dbReference>
<reference evidence="2 3" key="1">
    <citation type="submission" date="2019-11" db="EMBL/GenBank/DDBJ databases">
        <title>Complete Genome Sequence of Shewanella chilikensis Strain DC57, Isolated from Corroded Seal Rings at a floating production facility in Australia.</title>
        <authorList>
            <person name="Salgar-Chaparro S.J."/>
            <person name="Castillo-Villamizar G.A."/>
            <person name="Poehlein A."/>
            <person name="Daniel R."/>
            <person name="Machuca L."/>
        </authorList>
    </citation>
    <scope>NUCLEOTIDE SEQUENCE [LARGE SCALE GENOMIC DNA]</scope>
    <source>
        <strain evidence="2 3">DC57</strain>
    </source>
</reference>
<dbReference type="Gene3D" id="1.10.260.40">
    <property type="entry name" value="lambda repressor-like DNA-binding domains"/>
    <property type="match status" value="1"/>
</dbReference>
<dbReference type="CDD" id="cd00093">
    <property type="entry name" value="HTH_XRE"/>
    <property type="match status" value="1"/>
</dbReference>
<dbReference type="AlphaFoldDB" id="A0A6G7LMV7"/>
<organism evidence="2 3">
    <name type="scientific">Shewanella chilikensis</name>
    <dbReference type="NCBI Taxonomy" id="558541"/>
    <lineage>
        <taxon>Bacteria</taxon>
        <taxon>Pseudomonadati</taxon>
        <taxon>Pseudomonadota</taxon>
        <taxon>Gammaproteobacteria</taxon>
        <taxon>Alteromonadales</taxon>
        <taxon>Shewanellaceae</taxon>
        <taxon>Shewanella</taxon>
    </lineage>
</organism>
<dbReference type="RefSeq" id="WP_101056045.1">
    <property type="nucleotide sequence ID" value="NZ_CP045857.1"/>
</dbReference>